<feature type="coiled-coil region" evidence="1">
    <location>
        <begin position="75"/>
        <end position="113"/>
    </location>
</feature>
<dbReference type="InterPro" id="IPR041578">
    <property type="entry name" value="PIN_8"/>
</dbReference>
<feature type="domain" description="PIN like" evidence="2">
    <location>
        <begin position="24"/>
        <end position="255"/>
    </location>
</feature>
<evidence type="ECO:0000256" key="1">
    <source>
        <dbReference type="SAM" id="Coils"/>
    </source>
</evidence>
<proteinExistence type="predicted"/>
<dbReference type="HOGENOM" id="CLU_548283_0_0_7"/>
<name>C4XIZ2_SOLM1</name>
<evidence type="ECO:0000313" key="4">
    <source>
        <dbReference type="Proteomes" id="UP000009071"/>
    </source>
</evidence>
<dbReference type="Pfam" id="PF18476">
    <property type="entry name" value="PIN_8"/>
    <property type="match status" value="1"/>
</dbReference>
<keyword evidence="4" id="KW-1185">Reference proteome</keyword>
<dbReference type="eggNOG" id="COG1196">
    <property type="taxonomic scope" value="Bacteria"/>
</dbReference>
<dbReference type="AlphaFoldDB" id="C4XIZ2"/>
<dbReference type="EMBL" id="AP010904">
    <property type="protein sequence ID" value="BAH74156.1"/>
    <property type="molecule type" value="Genomic_DNA"/>
</dbReference>
<dbReference type="Proteomes" id="UP000009071">
    <property type="component" value="Chromosome"/>
</dbReference>
<gene>
    <name evidence="3" type="ordered locus">DMR_06650</name>
</gene>
<accession>C4XIZ2</accession>
<evidence type="ECO:0000313" key="3">
    <source>
        <dbReference type="EMBL" id="BAH74156.1"/>
    </source>
</evidence>
<evidence type="ECO:0000259" key="2">
    <source>
        <dbReference type="Pfam" id="PF18476"/>
    </source>
</evidence>
<dbReference type="STRING" id="573370.DMR_06650"/>
<dbReference type="RefSeq" id="WP_012750232.1">
    <property type="nucleotide sequence ID" value="NC_012796.1"/>
</dbReference>
<sequence length="497" mass="56605">MKKMFPGYYLPSEEDFESLWKDGLFVFDTNVLLDMYSYPDAVRDVFESVLRKIQDRIWIPFFVGLEFQQNRFKRVLQSEKNIKSLLDKIQNTAKELSDEVESIELEKRAVGLEDVQERLKAVRDSHLSLSEAVELVYKKVPLVSLDDDIANKIYDLFEGRIGSAVENQDKLDKMLVGADERYVNSIPPGFRDSKKDGSVFWGGVVYPQKYGDFIIWKQVIDHVLNSGNKKVVFVTGDRKEDWWFKVEGKTLGPHPLLVEEIFRIGKVDVFWMYSSDQFLEYAERYLRATEVTKETIDQVKELASGGSDLLGDEPRHVNVCFDVLEDKNVADSYKTFMEHLEGVARRESAASSSSSGNYYGIVEGNVKNLGKILDFVVYKFNCEYCLGGVDCFDFIGVTGNARLGLVIKDVSAEKNWFKKVVDGYWLSRYSAATGGVVDDFAVILLVPSEVIYEASSFSWRKMVDQSLKSFVLKYKPRAVVVGVFVGGEFKEIISVCP</sequence>
<protein>
    <recommendedName>
        <fullName evidence="2">PIN like domain-containing protein</fullName>
    </recommendedName>
</protein>
<organism evidence="3 4">
    <name type="scientific">Solidesulfovibrio magneticus (strain ATCC 700980 / DSM 13731 / RS-1)</name>
    <name type="common">Desulfovibrio magneticus</name>
    <dbReference type="NCBI Taxonomy" id="573370"/>
    <lineage>
        <taxon>Bacteria</taxon>
        <taxon>Pseudomonadati</taxon>
        <taxon>Thermodesulfobacteriota</taxon>
        <taxon>Desulfovibrionia</taxon>
        <taxon>Desulfovibrionales</taxon>
        <taxon>Desulfovibrionaceae</taxon>
        <taxon>Solidesulfovibrio</taxon>
    </lineage>
</organism>
<dbReference type="OrthoDB" id="5514187at2"/>
<keyword evidence="1" id="KW-0175">Coiled coil</keyword>
<reference evidence="3 4" key="1">
    <citation type="journal article" date="2009" name="Genome Res.">
        <title>Whole genome sequence of Desulfovibrio magneticus strain RS-1 revealed common gene clusters in magnetotactic bacteria.</title>
        <authorList>
            <person name="Nakazawa H."/>
            <person name="Arakaki A."/>
            <person name="Narita-Yamada S."/>
            <person name="Yashiro I."/>
            <person name="Jinno K."/>
            <person name="Aoki N."/>
            <person name="Tsuruyama A."/>
            <person name="Okamura Y."/>
            <person name="Tanikawa S."/>
            <person name="Fujita N."/>
            <person name="Takeyama H."/>
            <person name="Matsunaga T."/>
        </authorList>
    </citation>
    <scope>NUCLEOTIDE SEQUENCE [LARGE SCALE GENOMIC DNA]</scope>
    <source>
        <strain evidence="4">ATCC 700980 / DSM 13731 / RS-1</strain>
    </source>
</reference>
<dbReference type="KEGG" id="dma:DMR_06650"/>